<dbReference type="GO" id="GO:0016887">
    <property type="term" value="F:ATP hydrolysis activity"/>
    <property type="evidence" value="ECO:0007669"/>
    <property type="project" value="InterPro"/>
</dbReference>
<proteinExistence type="inferred from homology"/>
<dbReference type="GO" id="GO:0015658">
    <property type="term" value="F:branched-chain amino acid transmembrane transporter activity"/>
    <property type="evidence" value="ECO:0007669"/>
    <property type="project" value="TreeGrafter"/>
</dbReference>
<keyword evidence="3" id="KW-0547">Nucleotide-binding</keyword>
<evidence type="ECO:0000256" key="3">
    <source>
        <dbReference type="ARBA" id="ARBA00022741"/>
    </source>
</evidence>
<keyword evidence="2" id="KW-0813">Transport</keyword>
<dbReference type="Pfam" id="PF00005">
    <property type="entry name" value="ABC_tran"/>
    <property type="match status" value="1"/>
</dbReference>
<dbReference type="PANTHER" id="PTHR43820:SF4">
    <property type="entry name" value="HIGH-AFFINITY BRANCHED-CHAIN AMINO ACID TRANSPORT ATP-BINDING PROTEIN LIVF"/>
    <property type="match status" value="1"/>
</dbReference>
<dbReference type="GeneID" id="74304923"/>
<organism evidence="7 8">
    <name type="scientific">Mycolicibacterium phlei DSM 43239 = CCUG 21000</name>
    <dbReference type="NCBI Taxonomy" id="1226750"/>
    <lineage>
        <taxon>Bacteria</taxon>
        <taxon>Bacillati</taxon>
        <taxon>Actinomycetota</taxon>
        <taxon>Actinomycetes</taxon>
        <taxon>Mycobacteriales</taxon>
        <taxon>Mycobacteriaceae</taxon>
        <taxon>Mycolicibacterium</taxon>
    </lineage>
</organism>
<dbReference type="InterPro" id="IPR003439">
    <property type="entry name" value="ABC_transporter-like_ATP-bd"/>
</dbReference>
<dbReference type="InterPro" id="IPR003593">
    <property type="entry name" value="AAA+_ATPase"/>
</dbReference>
<evidence type="ECO:0000256" key="1">
    <source>
        <dbReference type="ARBA" id="ARBA00005417"/>
    </source>
</evidence>
<dbReference type="GO" id="GO:0005524">
    <property type="term" value="F:ATP binding"/>
    <property type="evidence" value="ECO:0007669"/>
    <property type="project" value="UniProtKB-KW"/>
</dbReference>
<dbReference type="SUPFAM" id="SSF52540">
    <property type="entry name" value="P-loop containing nucleoside triphosphate hydrolases"/>
    <property type="match status" value="1"/>
</dbReference>
<dbReference type="Gene3D" id="3.40.50.300">
    <property type="entry name" value="P-loop containing nucleotide triphosphate hydrolases"/>
    <property type="match status" value="1"/>
</dbReference>
<dbReference type="GO" id="GO:0015807">
    <property type="term" value="P:L-amino acid transport"/>
    <property type="evidence" value="ECO:0007669"/>
    <property type="project" value="TreeGrafter"/>
</dbReference>
<evidence type="ECO:0000259" key="6">
    <source>
        <dbReference type="PROSITE" id="PS50893"/>
    </source>
</evidence>
<comment type="caution">
    <text evidence="7">The sequence shown here is derived from an EMBL/GenBank/DDBJ whole genome shotgun (WGS) entry which is preliminary data.</text>
</comment>
<feature type="domain" description="ABC transporter" evidence="6">
    <location>
        <begin position="5"/>
        <end position="237"/>
    </location>
</feature>
<evidence type="ECO:0000256" key="2">
    <source>
        <dbReference type="ARBA" id="ARBA00022448"/>
    </source>
</evidence>
<evidence type="ECO:0000256" key="5">
    <source>
        <dbReference type="ARBA" id="ARBA00022970"/>
    </source>
</evidence>
<dbReference type="EMBL" id="ANBP01000001">
    <property type="protein sequence ID" value="KAB7759675.1"/>
    <property type="molecule type" value="Genomic_DNA"/>
</dbReference>
<keyword evidence="8" id="KW-1185">Reference proteome</keyword>
<dbReference type="RefSeq" id="WP_003888028.1">
    <property type="nucleotide sequence ID" value="NZ_ANBO01000001.1"/>
</dbReference>
<dbReference type="AlphaFoldDB" id="A0A5N5VCR2"/>
<dbReference type="InterPro" id="IPR052156">
    <property type="entry name" value="BCAA_Transport_ATP-bd_LivF"/>
</dbReference>
<gene>
    <name evidence="7" type="ORF">MPHL21000_01210</name>
</gene>
<evidence type="ECO:0000256" key="4">
    <source>
        <dbReference type="ARBA" id="ARBA00022840"/>
    </source>
</evidence>
<dbReference type="PANTHER" id="PTHR43820">
    <property type="entry name" value="HIGH-AFFINITY BRANCHED-CHAIN AMINO ACID TRANSPORT ATP-BINDING PROTEIN LIVF"/>
    <property type="match status" value="1"/>
</dbReference>
<evidence type="ECO:0000313" key="7">
    <source>
        <dbReference type="EMBL" id="KAB7759675.1"/>
    </source>
</evidence>
<accession>A0A5N5VCR2</accession>
<name>A0A5N5VCR2_MYCPH</name>
<comment type="similarity">
    <text evidence="1">Belongs to the ABC transporter superfamily.</text>
</comment>
<sequence length="238" mass="25636">MTAMIEVSDLHVAYRHVEAVRGVSLRVDEGEIVTVLGLNGAGKTTLLQAIVGRVRPKRGRITFLGEDITRASMTSIARRGIALVPEGRHIFPRMTVAENLRLAATTDRGRPDAAAKLASALDRYPALTSLMDRPAGLLSGGEQQQLAIARALLTDPRLLILDEPSLGLAPSITDRLFETIAELRAEGTTILIVEQNVGRTLAIADRAYVMARGVVTLAGTASEVMEREDISSHYFGEA</sequence>
<keyword evidence="4 7" id="KW-0067">ATP-binding</keyword>
<dbReference type="InterPro" id="IPR027417">
    <property type="entry name" value="P-loop_NTPase"/>
</dbReference>
<keyword evidence="5" id="KW-0029">Amino-acid transport</keyword>
<reference evidence="7 8" key="1">
    <citation type="submission" date="2012-10" db="EMBL/GenBank/DDBJ databases">
        <title>The draft sequence of the Mycobacterium pheli genome.</title>
        <authorList>
            <person name="Pettersson B.M.F."/>
            <person name="Das S."/>
            <person name="Dasgupta S."/>
            <person name="Bhattacharya A."/>
            <person name="Kirsebom L.A."/>
        </authorList>
    </citation>
    <scope>NUCLEOTIDE SEQUENCE [LARGE SCALE GENOMIC DNA]</scope>
    <source>
        <strain evidence="7 8">CCUG 21000</strain>
    </source>
</reference>
<dbReference type="PROSITE" id="PS50893">
    <property type="entry name" value="ABC_TRANSPORTER_2"/>
    <property type="match status" value="1"/>
</dbReference>
<dbReference type="CDD" id="cd03224">
    <property type="entry name" value="ABC_TM1139_LivF_branched"/>
    <property type="match status" value="1"/>
</dbReference>
<dbReference type="Proteomes" id="UP000325690">
    <property type="component" value="Unassembled WGS sequence"/>
</dbReference>
<evidence type="ECO:0000313" key="8">
    <source>
        <dbReference type="Proteomes" id="UP000325690"/>
    </source>
</evidence>
<dbReference type="SMART" id="SM00382">
    <property type="entry name" value="AAA"/>
    <property type="match status" value="1"/>
</dbReference>
<protein>
    <submittedName>
        <fullName evidence="7">ABC transporter ATP-binding protein</fullName>
    </submittedName>
</protein>